<evidence type="ECO:0000256" key="1">
    <source>
        <dbReference type="SAM" id="MobiDB-lite"/>
    </source>
</evidence>
<organism evidence="2">
    <name type="scientific">Anguilla anguilla</name>
    <name type="common">European freshwater eel</name>
    <name type="synonym">Muraena anguilla</name>
    <dbReference type="NCBI Taxonomy" id="7936"/>
    <lineage>
        <taxon>Eukaryota</taxon>
        <taxon>Metazoa</taxon>
        <taxon>Chordata</taxon>
        <taxon>Craniata</taxon>
        <taxon>Vertebrata</taxon>
        <taxon>Euteleostomi</taxon>
        <taxon>Actinopterygii</taxon>
        <taxon>Neopterygii</taxon>
        <taxon>Teleostei</taxon>
        <taxon>Anguilliformes</taxon>
        <taxon>Anguillidae</taxon>
        <taxon>Anguilla</taxon>
    </lineage>
</organism>
<dbReference type="AlphaFoldDB" id="A0A0E9UTF9"/>
<evidence type="ECO:0000313" key="2">
    <source>
        <dbReference type="EMBL" id="JAH69159.1"/>
    </source>
</evidence>
<feature type="region of interest" description="Disordered" evidence="1">
    <location>
        <begin position="34"/>
        <end position="55"/>
    </location>
</feature>
<proteinExistence type="predicted"/>
<reference evidence="2" key="2">
    <citation type="journal article" date="2015" name="Fish Shellfish Immunol.">
        <title>Early steps in the European eel (Anguilla anguilla)-Vibrio vulnificus interaction in the gills: Role of the RtxA13 toxin.</title>
        <authorList>
            <person name="Callol A."/>
            <person name="Pajuelo D."/>
            <person name="Ebbesson L."/>
            <person name="Teles M."/>
            <person name="MacKenzie S."/>
            <person name="Amaro C."/>
        </authorList>
    </citation>
    <scope>NUCLEOTIDE SEQUENCE</scope>
</reference>
<sequence length="55" mass="5894">MVRSWLRASVTQALHPRAGMESVRTSRLDSALEAVVASPDQKPRAEDPGGPCASF</sequence>
<accession>A0A0E9UTF9</accession>
<name>A0A0E9UTF9_ANGAN</name>
<reference evidence="2" key="1">
    <citation type="submission" date="2014-11" db="EMBL/GenBank/DDBJ databases">
        <authorList>
            <person name="Amaro Gonzalez C."/>
        </authorList>
    </citation>
    <scope>NUCLEOTIDE SEQUENCE</scope>
</reference>
<dbReference type="EMBL" id="GBXM01039418">
    <property type="protein sequence ID" value="JAH69159.1"/>
    <property type="molecule type" value="Transcribed_RNA"/>
</dbReference>
<protein>
    <submittedName>
        <fullName evidence="2">Uncharacterized protein</fullName>
    </submittedName>
</protein>